<dbReference type="InterPro" id="IPR050366">
    <property type="entry name" value="BP-dependent_transpt_permease"/>
</dbReference>
<dbReference type="EMBL" id="CP073720">
    <property type="protein sequence ID" value="UWP86442.1"/>
    <property type="molecule type" value="Genomic_DNA"/>
</dbReference>
<reference evidence="9" key="1">
    <citation type="submission" date="2021-04" db="EMBL/GenBank/DDBJ databases">
        <authorList>
            <person name="Hartkoorn R.C."/>
            <person name="Beaudoing E."/>
            <person name="Hot D."/>
        </authorList>
    </citation>
    <scope>NUCLEOTIDE SEQUENCE</scope>
    <source>
        <strain evidence="9">NRRL B-16292</strain>
    </source>
</reference>
<feature type="domain" description="ABC transmembrane type-1" evidence="8">
    <location>
        <begin position="94"/>
        <end position="284"/>
    </location>
</feature>
<evidence type="ECO:0000256" key="4">
    <source>
        <dbReference type="ARBA" id="ARBA00022692"/>
    </source>
</evidence>
<evidence type="ECO:0000256" key="3">
    <source>
        <dbReference type="ARBA" id="ARBA00022475"/>
    </source>
</evidence>
<gene>
    <name evidence="9" type="ORF">Dfulv_20235</name>
</gene>
<dbReference type="SUPFAM" id="SSF161098">
    <property type="entry name" value="MetI-like"/>
    <property type="match status" value="1"/>
</dbReference>
<evidence type="ECO:0000256" key="7">
    <source>
        <dbReference type="RuleBase" id="RU363032"/>
    </source>
</evidence>
<dbReference type="Proteomes" id="UP001059617">
    <property type="component" value="Chromosome"/>
</dbReference>
<keyword evidence="5 7" id="KW-1133">Transmembrane helix</keyword>
<evidence type="ECO:0000256" key="6">
    <source>
        <dbReference type="ARBA" id="ARBA00023136"/>
    </source>
</evidence>
<sequence length="298" mass="31609">MTTLLQPAEDLDFSPRPRALWRTLLRKPGFVIPAIVLLGLFVVSIFPGWAAGFFGHADPRACDLLNSAAGPSAGHPFGRDVQGCDVYANVIYGTRTSISIGFLTTTLATLTAAIAGTIAGSIPGVVDAFVSRIMDICLGFPFLLGAIVLLSTVRQRNVASVSVILALFAWPMMARLVRSSVRSVRALDYVAAGRLIGISTWRLSTRYVLANSIAPLVVVATTTVGAIIVAESSLTYLGVGLQPPTISWGLQLAAAQSSFQQHPHLLIYPATFLAVTVLCIITLGDSLRAALDPKQEHA</sequence>
<feature type="transmembrane region" description="Helical" evidence="7">
    <location>
        <begin position="133"/>
        <end position="152"/>
    </location>
</feature>
<dbReference type="PANTHER" id="PTHR43386">
    <property type="entry name" value="OLIGOPEPTIDE TRANSPORT SYSTEM PERMEASE PROTEIN APPC"/>
    <property type="match status" value="1"/>
</dbReference>
<name>A0ABY5WA61_9ACTN</name>
<evidence type="ECO:0000256" key="1">
    <source>
        <dbReference type="ARBA" id="ARBA00004651"/>
    </source>
</evidence>
<accession>A0ABY5WA61</accession>
<evidence type="ECO:0000313" key="10">
    <source>
        <dbReference type="Proteomes" id="UP001059617"/>
    </source>
</evidence>
<feature type="transmembrane region" description="Helical" evidence="7">
    <location>
        <begin position="208"/>
        <end position="230"/>
    </location>
</feature>
<dbReference type="RefSeq" id="WP_259865608.1">
    <property type="nucleotide sequence ID" value="NZ_BAAAST010000027.1"/>
</dbReference>
<proteinExistence type="inferred from homology"/>
<dbReference type="InterPro" id="IPR000515">
    <property type="entry name" value="MetI-like"/>
</dbReference>
<comment type="subcellular location">
    <subcellularLocation>
        <location evidence="1 7">Cell membrane</location>
        <topology evidence="1 7">Multi-pass membrane protein</topology>
    </subcellularLocation>
</comment>
<dbReference type="Gene3D" id="1.10.3720.10">
    <property type="entry name" value="MetI-like"/>
    <property type="match status" value="1"/>
</dbReference>
<keyword evidence="6 7" id="KW-0472">Membrane</keyword>
<keyword evidence="4 7" id="KW-0812">Transmembrane</keyword>
<keyword evidence="10" id="KW-1185">Reference proteome</keyword>
<feature type="transmembrane region" description="Helical" evidence="7">
    <location>
        <begin position="265"/>
        <end position="284"/>
    </location>
</feature>
<dbReference type="InterPro" id="IPR035906">
    <property type="entry name" value="MetI-like_sf"/>
</dbReference>
<dbReference type="PROSITE" id="PS50928">
    <property type="entry name" value="ABC_TM1"/>
    <property type="match status" value="1"/>
</dbReference>
<dbReference type="CDD" id="cd06261">
    <property type="entry name" value="TM_PBP2"/>
    <property type="match status" value="1"/>
</dbReference>
<keyword evidence="2 7" id="KW-0813">Transport</keyword>
<evidence type="ECO:0000259" key="8">
    <source>
        <dbReference type="PROSITE" id="PS50928"/>
    </source>
</evidence>
<feature type="transmembrane region" description="Helical" evidence="7">
    <location>
        <begin position="30"/>
        <end position="50"/>
    </location>
</feature>
<dbReference type="Pfam" id="PF00528">
    <property type="entry name" value="BPD_transp_1"/>
    <property type="match status" value="1"/>
</dbReference>
<reference evidence="9" key="2">
    <citation type="submission" date="2022-09" db="EMBL/GenBank/DDBJ databases">
        <title>Biosynthetic gene clusters of Dactylosporangioum fulvum.</title>
        <authorList>
            <person name="Caradec T."/>
        </authorList>
    </citation>
    <scope>NUCLEOTIDE SEQUENCE</scope>
    <source>
        <strain evidence="9">NRRL B-16292</strain>
    </source>
</reference>
<keyword evidence="3" id="KW-1003">Cell membrane</keyword>
<evidence type="ECO:0000256" key="2">
    <source>
        <dbReference type="ARBA" id="ARBA00022448"/>
    </source>
</evidence>
<evidence type="ECO:0000256" key="5">
    <source>
        <dbReference type="ARBA" id="ARBA00022989"/>
    </source>
</evidence>
<comment type="similarity">
    <text evidence="7">Belongs to the binding-protein-dependent transport system permease family.</text>
</comment>
<organism evidence="9 10">
    <name type="scientific">Dactylosporangium fulvum</name>
    <dbReference type="NCBI Taxonomy" id="53359"/>
    <lineage>
        <taxon>Bacteria</taxon>
        <taxon>Bacillati</taxon>
        <taxon>Actinomycetota</taxon>
        <taxon>Actinomycetes</taxon>
        <taxon>Micromonosporales</taxon>
        <taxon>Micromonosporaceae</taxon>
        <taxon>Dactylosporangium</taxon>
    </lineage>
</organism>
<protein>
    <submittedName>
        <fullName evidence="9">ABC transporter permease</fullName>
    </submittedName>
</protein>
<feature type="transmembrane region" description="Helical" evidence="7">
    <location>
        <begin position="100"/>
        <end position="126"/>
    </location>
</feature>
<dbReference type="PANTHER" id="PTHR43386:SF6">
    <property type="entry name" value="ABC TRANSPORTER PERMEASE PROTEIN"/>
    <property type="match status" value="1"/>
</dbReference>
<evidence type="ECO:0000313" key="9">
    <source>
        <dbReference type="EMBL" id="UWP86442.1"/>
    </source>
</evidence>